<keyword evidence="7" id="KW-1185">Reference proteome</keyword>
<dbReference type="Pfam" id="PF09649">
    <property type="entry name" value="CHZ"/>
    <property type="match status" value="1"/>
</dbReference>
<evidence type="ECO:0000313" key="6">
    <source>
        <dbReference type="EMBL" id="KAL3650122.1"/>
    </source>
</evidence>
<feature type="domain" description="Histone chaperone" evidence="5">
    <location>
        <begin position="385"/>
        <end position="420"/>
    </location>
</feature>
<feature type="compositionally biased region" description="Acidic residues" evidence="4">
    <location>
        <begin position="461"/>
        <end position="527"/>
    </location>
</feature>
<accession>A0ABD3E8N8</accession>
<protein>
    <recommendedName>
        <fullName evidence="5">Histone chaperone domain-containing protein</fullName>
    </recommendedName>
</protein>
<reference evidence="7" key="1">
    <citation type="journal article" date="2024" name="IScience">
        <title>Strigolactones Initiate the Formation of Haustorium-like Structures in Castilleja.</title>
        <authorList>
            <person name="Buerger M."/>
            <person name="Peterson D."/>
            <person name="Chory J."/>
        </authorList>
    </citation>
    <scope>NUCLEOTIDE SEQUENCE [LARGE SCALE GENOMIC DNA]</scope>
</reference>
<dbReference type="PANTHER" id="PTHR15410:SF2">
    <property type="entry name" value="HIRA-INTERACTING PROTEIN 3"/>
    <property type="match status" value="1"/>
</dbReference>
<dbReference type="InterPro" id="IPR037647">
    <property type="entry name" value="HIRIP3"/>
</dbReference>
<dbReference type="InterPro" id="IPR019098">
    <property type="entry name" value="Histone_chaperone_domain_CHZ"/>
</dbReference>
<feature type="region of interest" description="Disordered" evidence="4">
    <location>
        <begin position="399"/>
        <end position="527"/>
    </location>
</feature>
<evidence type="ECO:0000259" key="5">
    <source>
        <dbReference type="SMART" id="SM01082"/>
    </source>
</evidence>
<feature type="compositionally biased region" description="Basic and acidic residues" evidence="4">
    <location>
        <begin position="366"/>
        <end position="380"/>
    </location>
</feature>
<feature type="compositionally biased region" description="Basic residues" evidence="4">
    <location>
        <begin position="254"/>
        <end position="266"/>
    </location>
</feature>
<evidence type="ECO:0000256" key="3">
    <source>
        <dbReference type="ARBA" id="ARBA00023242"/>
    </source>
</evidence>
<evidence type="ECO:0000256" key="4">
    <source>
        <dbReference type="SAM" id="MobiDB-lite"/>
    </source>
</evidence>
<feature type="compositionally biased region" description="Basic and acidic residues" evidence="4">
    <location>
        <begin position="424"/>
        <end position="433"/>
    </location>
</feature>
<feature type="region of interest" description="Disordered" evidence="4">
    <location>
        <begin position="197"/>
        <end position="320"/>
    </location>
</feature>
<organism evidence="6 7">
    <name type="scientific">Castilleja foliolosa</name>
    <dbReference type="NCBI Taxonomy" id="1961234"/>
    <lineage>
        <taxon>Eukaryota</taxon>
        <taxon>Viridiplantae</taxon>
        <taxon>Streptophyta</taxon>
        <taxon>Embryophyta</taxon>
        <taxon>Tracheophyta</taxon>
        <taxon>Spermatophyta</taxon>
        <taxon>Magnoliopsida</taxon>
        <taxon>eudicotyledons</taxon>
        <taxon>Gunneridae</taxon>
        <taxon>Pentapetalae</taxon>
        <taxon>asterids</taxon>
        <taxon>lamiids</taxon>
        <taxon>Lamiales</taxon>
        <taxon>Orobanchaceae</taxon>
        <taxon>Pedicularideae</taxon>
        <taxon>Castillejinae</taxon>
        <taxon>Castilleja</taxon>
    </lineage>
</organism>
<feature type="compositionally biased region" description="Basic and acidic residues" evidence="4">
    <location>
        <begin position="211"/>
        <end position="252"/>
    </location>
</feature>
<gene>
    <name evidence="6" type="ORF">CASFOL_006525</name>
</gene>
<keyword evidence="2" id="KW-0143">Chaperone</keyword>
<feature type="compositionally biased region" description="Basic and acidic residues" evidence="4">
    <location>
        <begin position="303"/>
        <end position="320"/>
    </location>
</feature>
<evidence type="ECO:0000256" key="2">
    <source>
        <dbReference type="ARBA" id="ARBA00023186"/>
    </source>
</evidence>
<dbReference type="AlphaFoldDB" id="A0ABD3E8N8"/>
<feature type="compositionally biased region" description="Acidic residues" evidence="4">
    <location>
        <begin position="289"/>
        <end position="299"/>
    </location>
</feature>
<evidence type="ECO:0000256" key="1">
    <source>
        <dbReference type="ARBA" id="ARBA00004123"/>
    </source>
</evidence>
<feature type="region of interest" description="Disordered" evidence="4">
    <location>
        <begin position="366"/>
        <end position="385"/>
    </location>
</feature>
<comment type="caution">
    <text evidence="6">The sequence shown here is derived from an EMBL/GenBank/DDBJ whole genome shotgun (WGS) entry which is preliminary data.</text>
</comment>
<keyword evidence="3" id="KW-0539">Nucleus</keyword>
<feature type="compositionally biased region" description="Acidic residues" evidence="4">
    <location>
        <begin position="443"/>
        <end position="453"/>
    </location>
</feature>
<proteinExistence type="predicted"/>
<name>A0ABD3E8N8_9LAMI</name>
<evidence type="ECO:0000313" key="7">
    <source>
        <dbReference type="Proteomes" id="UP001632038"/>
    </source>
</evidence>
<dbReference type="GO" id="GO:0005634">
    <property type="term" value="C:nucleus"/>
    <property type="evidence" value="ECO:0007669"/>
    <property type="project" value="UniProtKB-SubCell"/>
</dbReference>
<dbReference type="SMART" id="SM01082">
    <property type="entry name" value="CHZ"/>
    <property type="match status" value="1"/>
</dbReference>
<comment type="subcellular location">
    <subcellularLocation>
        <location evidence="1">Nucleus</location>
    </subcellularLocation>
</comment>
<dbReference type="PANTHER" id="PTHR15410">
    <property type="entry name" value="HIRA-INTERACTING PROTEIN 3"/>
    <property type="match status" value="1"/>
</dbReference>
<dbReference type="EMBL" id="JAVIJP010000007">
    <property type="protein sequence ID" value="KAL3650122.1"/>
    <property type="molecule type" value="Genomic_DNA"/>
</dbReference>
<sequence>MVEEGDKQEIKQQIERAVCARFQHFKDQADSLTLESVRRLLEKDMGLEKFALDVHKRFIRDYLEKKMEAVDDCKPETPTENVDEYIHASKEAEMLPEQNQTKVDPKKTNSGVEEILEDSPIMGVLTPKSEVATQESSLSESTIKKAIWKRADHFQDNSESITLAGVRRLLEEDLGLEKNTLDAFKKFISQEIDQVLSSPDRAKSVKNAKKKASDNLKAKKPEKSSSEERSDSSHSESDEMEVKVKSRKEVASKRNIKKSVQPKKRKISECDSDISEKKQKKPAKRQKEDESDNDEDGSQSEDGVEKTAQRKEKPAAGYGKRVENLKTIIKACGMSVAPVIYKKAKQVPEEKREAFIVKELQDILSREGLSKNPSEKEIKDCKKRKDRARELEGIDMTNIISSSRRRSTFSFASPVTPVVRAKKEKVGAEDSKSKKNIKIHKDEDEEEKDSDGEEEKKEKDDGEDEKMEKDDDEEEEKDDEEEEKDDEEEEKEKDDEEEVEEDVEDDDDEEEEESESDDFNEDDDESD</sequence>
<dbReference type="Proteomes" id="UP001632038">
    <property type="component" value="Unassembled WGS sequence"/>
</dbReference>